<evidence type="ECO:0000259" key="11">
    <source>
        <dbReference type="Pfam" id="PF02823"/>
    </source>
</evidence>
<accession>A0A317C1H4</accession>
<evidence type="ECO:0000256" key="7">
    <source>
        <dbReference type="ARBA" id="ARBA00023136"/>
    </source>
</evidence>
<dbReference type="GO" id="GO:0012505">
    <property type="term" value="C:endomembrane system"/>
    <property type="evidence" value="ECO:0007669"/>
    <property type="project" value="UniProtKB-SubCell"/>
</dbReference>
<comment type="similarity">
    <text evidence="3">Belongs to the ATPase epsilon chain family.</text>
</comment>
<dbReference type="GO" id="GO:0045259">
    <property type="term" value="C:proton-transporting ATP synthase complex"/>
    <property type="evidence" value="ECO:0007669"/>
    <property type="project" value="UniProtKB-KW"/>
</dbReference>
<evidence type="ECO:0000313" key="12">
    <source>
        <dbReference type="EMBL" id="PWQ92219.1"/>
    </source>
</evidence>
<proteinExistence type="inferred from homology"/>
<evidence type="ECO:0000256" key="4">
    <source>
        <dbReference type="ARBA" id="ARBA00014480"/>
    </source>
</evidence>
<evidence type="ECO:0000256" key="1">
    <source>
        <dbReference type="ARBA" id="ARBA00003543"/>
    </source>
</evidence>
<comment type="subcellular location">
    <subcellularLocation>
        <location evidence="2">Endomembrane system</location>
        <topology evidence="2">Peripheral membrane protein</topology>
    </subcellularLocation>
</comment>
<dbReference type="NCBIfam" id="TIGR03166">
    <property type="entry name" value="alt_F1F0_F1_eps"/>
    <property type="match status" value="1"/>
</dbReference>
<keyword evidence="12" id="KW-0378">Hydrolase</keyword>
<dbReference type="Gene3D" id="2.60.15.10">
    <property type="entry name" value="F0F1 ATP synthase delta/epsilon subunit, N-terminal"/>
    <property type="match status" value="1"/>
</dbReference>
<evidence type="ECO:0000256" key="10">
    <source>
        <dbReference type="ARBA" id="ARBA00031795"/>
    </source>
</evidence>
<gene>
    <name evidence="12" type="ORF">DKW60_22310</name>
</gene>
<dbReference type="Proteomes" id="UP000245539">
    <property type="component" value="Unassembled WGS sequence"/>
</dbReference>
<dbReference type="GO" id="GO:0016787">
    <property type="term" value="F:hydrolase activity"/>
    <property type="evidence" value="ECO:0007669"/>
    <property type="project" value="UniProtKB-KW"/>
</dbReference>
<sequence length="128" mass="14058">MHLEVMLPSSVFGRYDEVESVVLETPEGSFGLLPHRRDCVAALEPGILTYTQKGQATSYLAVDEGVMVKKGQQVRVSVRNAHSGDDLEALKQSVLTEFLSLSDKEAEMRSVLARLESGLMRGFKSLTS</sequence>
<evidence type="ECO:0000256" key="9">
    <source>
        <dbReference type="ARBA" id="ARBA00030215"/>
    </source>
</evidence>
<evidence type="ECO:0000256" key="5">
    <source>
        <dbReference type="ARBA" id="ARBA00022448"/>
    </source>
</evidence>
<comment type="caution">
    <text evidence="12">The sequence shown here is derived from an EMBL/GenBank/DDBJ whole genome shotgun (WGS) entry which is preliminary data.</text>
</comment>
<feature type="domain" description="ATP synthase F1 complex delta/epsilon subunit N-terminal" evidence="11">
    <location>
        <begin position="1"/>
        <end position="81"/>
    </location>
</feature>
<dbReference type="CDD" id="cd12152">
    <property type="entry name" value="F1-ATPase_delta"/>
    <property type="match status" value="1"/>
</dbReference>
<keyword evidence="6" id="KW-0406">Ion transport</keyword>
<reference evidence="12 13" key="1">
    <citation type="submission" date="2018-05" db="EMBL/GenBank/DDBJ databases">
        <title>Leucothrix arctica sp. nov., isolated from Arctic seawater.</title>
        <authorList>
            <person name="Choi A."/>
            <person name="Baek K."/>
        </authorList>
    </citation>
    <scope>NUCLEOTIDE SEQUENCE [LARGE SCALE GENOMIC DNA]</scope>
    <source>
        <strain evidence="12 13">JCM 18388</strain>
    </source>
</reference>
<dbReference type="AlphaFoldDB" id="A0A317C1H4"/>
<name>A0A317C1H4_9GAMM</name>
<dbReference type="OrthoDB" id="8546953at2"/>
<dbReference type="InterPro" id="IPR036771">
    <property type="entry name" value="ATPsynth_dsu/esu_N"/>
</dbReference>
<keyword evidence="13" id="KW-1185">Reference proteome</keyword>
<evidence type="ECO:0000256" key="6">
    <source>
        <dbReference type="ARBA" id="ARBA00023065"/>
    </source>
</evidence>
<organism evidence="12 13">
    <name type="scientific">Leucothrix pacifica</name>
    <dbReference type="NCBI Taxonomy" id="1247513"/>
    <lineage>
        <taxon>Bacteria</taxon>
        <taxon>Pseudomonadati</taxon>
        <taxon>Pseudomonadota</taxon>
        <taxon>Gammaproteobacteria</taxon>
        <taxon>Thiotrichales</taxon>
        <taxon>Thiotrichaceae</taxon>
        <taxon>Leucothrix</taxon>
    </lineage>
</organism>
<dbReference type="GO" id="GO:0046933">
    <property type="term" value="F:proton-transporting ATP synthase activity, rotational mechanism"/>
    <property type="evidence" value="ECO:0007669"/>
    <property type="project" value="InterPro"/>
</dbReference>
<dbReference type="InterPro" id="IPR020546">
    <property type="entry name" value="ATP_synth_F1_dsu/esu_N"/>
</dbReference>
<evidence type="ECO:0000256" key="2">
    <source>
        <dbReference type="ARBA" id="ARBA00004184"/>
    </source>
</evidence>
<dbReference type="InterPro" id="IPR001469">
    <property type="entry name" value="ATP_synth_F1_dsu/esu"/>
</dbReference>
<evidence type="ECO:0000256" key="3">
    <source>
        <dbReference type="ARBA" id="ARBA00005712"/>
    </source>
</evidence>
<keyword evidence="8" id="KW-0066">ATP synthesis</keyword>
<keyword evidence="8" id="KW-0139">CF(1)</keyword>
<evidence type="ECO:0000313" key="13">
    <source>
        <dbReference type="Proteomes" id="UP000245539"/>
    </source>
</evidence>
<comment type="function">
    <text evidence="1">Produces ATP from ADP in the presence of a proton gradient across the membrane.</text>
</comment>
<dbReference type="NCBIfam" id="NF004871">
    <property type="entry name" value="PRK06228.1"/>
    <property type="match status" value="1"/>
</dbReference>
<keyword evidence="5" id="KW-0813">Transport</keyword>
<protein>
    <recommendedName>
        <fullName evidence="4">ATP synthase epsilon chain</fullName>
    </recommendedName>
    <alternativeName>
        <fullName evidence="10">ATP synthase F1 sector epsilon subunit</fullName>
    </alternativeName>
    <alternativeName>
        <fullName evidence="9">F-ATPase epsilon subunit</fullName>
    </alternativeName>
</protein>
<keyword evidence="7" id="KW-0472">Membrane</keyword>
<dbReference type="InterPro" id="IPR024037">
    <property type="entry name" value="Alt_ATP_synth_F1_esu"/>
</dbReference>
<dbReference type="SUPFAM" id="SSF51344">
    <property type="entry name" value="Epsilon subunit of F1F0-ATP synthase N-terminal domain"/>
    <property type="match status" value="1"/>
</dbReference>
<dbReference type="Pfam" id="PF02823">
    <property type="entry name" value="ATP-synt_DE_N"/>
    <property type="match status" value="1"/>
</dbReference>
<evidence type="ECO:0000256" key="8">
    <source>
        <dbReference type="ARBA" id="ARBA00023196"/>
    </source>
</evidence>
<dbReference type="EMBL" id="QGKM01000110">
    <property type="protein sequence ID" value="PWQ92219.1"/>
    <property type="molecule type" value="Genomic_DNA"/>
</dbReference>